<dbReference type="GO" id="GO:0004499">
    <property type="term" value="F:N,N-dimethylaniline monooxygenase activity"/>
    <property type="evidence" value="ECO:0007669"/>
    <property type="project" value="InterPro"/>
</dbReference>
<dbReference type="InterPro" id="IPR020946">
    <property type="entry name" value="Flavin_mOase-like"/>
</dbReference>
<keyword evidence="3" id="KW-0274">FAD</keyword>
<comment type="similarity">
    <text evidence="1">Belongs to the FMO family.</text>
</comment>
<gene>
    <name evidence="6" type="ORF">TTHERM_00448990</name>
</gene>
<dbReference type="AlphaFoldDB" id="Q239B6"/>
<keyword evidence="5" id="KW-0560">Oxidoreductase</keyword>
<protein>
    <submittedName>
        <fullName evidence="6">Flavin-binding monooxygenase-like protein</fullName>
    </submittedName>
</protein>
<keyword evidence="4" id="KW-0521">NADP</keyword>
<dbReference type="InterPro" id="IPR036188">
    <property type="entry name" value="FAD/NAD-bd_sf"/>
</dbReference>
<reference evidence="7" key="1">
    <citation type="journal article" date="2006" name="PLoS Biol.">
        <title>Macronuclear genome sequence of the ciliate Tetrahymena thermophila, a model eukaryote.</title>
        <authorList>
            <person name="Eisen J.A."/>
            <person name="Coyne R.S."/>
            <person name="Wu M."/>
            <person name="Wu D."/>
            <person name="Thiagarajan M."/>
            <person name="Wortman J.R."/>
            <person name="Badger J.H."/>
            <person name="Ren Q."/>
            <person name="Amedeo P."/>
            <person name="Jones K.M."/>
            <person name="Tallon L.J."/>
            <person name="Delcher A.L."/>
            <person name="Salzberg S.L."/>
            <person name="Silva J.C."/>
            <person name="Haas B.J."/>
            <person name="Majoros W.H."/>
            <person name="Farzad M."/>
            <person name="Carlton J.M."/>
            <person name="Smith R.K. Jr."/>
            <person name="Garg J."/>
            <person name="Pearlman R.E."/>
            <person name="Karrer K.M."/>
            <person name="Sun L."/>
            <person name="Manning G."/>
            <person name="Elde N.C."/>
            <person name="Turkewitz A.P."/>
            <person name="Asai D.J."/>
            <person name="Wilkes D.E."/>
            <person name="Wang Y."/>
            <person name="Cai H."/>
            <person name="Collins K."/>
            <person name="Stewart B.A."/>
            <person name="Lee S.R."/>
            <person name="Wilamowska K."/>
            <person name="Weinberg Z."/>
            <person name="Ruzzo W.L."/>
            <person name="Wloga D."/>
            <person name="Gaertig J."/>
            <person name="Frankel J."/>
            <person name="Tsao C.-C."/>
            <person name="Gorovsky M.A."/>
            <person name="Keeling P.J."/>
            <person name="Waller R.F."/>
            <person name="Patron N.J."/>
            <person name="Cherry J.M."/>
            <person name="Stover N.A."/>
            <person name="Krieger C.J."/>
            <person name="del Toro C."/>
            <person name="Ryder H.F."/>
            <person name="Williamson S.C."/>
            <person name="Barbeau R.A."/>
            <person name="Hamilton E.P."/>
            <person name="Orias E."/>
        </authorList>
    </citation>
    <scope>NUCLEOTIDE SEQUENCE [LARGE SCALE GENOMIC DNA]</scope>
    <source>
        <strain evidence="7">SB210</strain>
    </source>
</reference>
<dbReference type="GO" id="GO:0050660">
    <property type="term" value="F:flavin adenine dinucleotide binding"/>
    <property type="evidence" value="ECO:0007669"/>
    <property type="project" value="InterPro"/>
</dbReference>
<dbReference type="GO" id="GO:0050661">
    <property type="term" value="F:NADP binding"/>
    <property type="evidence" value="ECO:0007669"/>
    <property type="project" value="InterPro"/>
</dbReference>
<sequence length="499" mass="58236">MENNPETRYKSNYHQKSIVIIGAGPCGILSVKHLQDKANILCVDAKEDIGGLWHFDNLNELNHPNLEKNAFYKDLGVLHSSMYENLITNLPKFLMTYKGFPVKQQYDEFMTSVQFFEYLQDYCQHFNLKKHMLFKTYVQVVRLSKNLSEDERKQIGFEVNKKFLIEISSSQDYQDNVRYIQADSVIVASGRTSKPNMPQIENEEIFKGHKLHMHYFREETMKNYENKHLVVYGCALSAQDIVWILLKKTEPSKQPKQITVIGNAQHISILQKSTSYKEEFASNKLKFVPTYIKKFDSSNSVELQSGEKIENIDCFLYTTGYQYSYPFLEKYSNIDSLIEFQSQNSRRNCFGPLYKKMFCIKEPQIVFLGCITNTVSIQQGLERQSIAACQYLTGRVELPTQEEMMKEYEQELSTTKAIYGDCRDFFKVSLFVGLNEFLYFRSLAQLCKMEYDSQFEDYVLNVAVPIMKQIFLNGEYPQLKSQVFSDKLPENYSPPTNLF</sequence>
<evidence type="ECO:0000313" key="7">
    <source>
        <dbReference type="Proteomes" id="UP000009168"/>
    </source>
</evidence>
<keyword evidence="2" id="KW-0285">Flavoprotein</keyword>
<dbReference type="eggNOG" id="KOG1399">
    <property type="taxonomic scope" value="Eukaryota"/>
</dbReference>
<organism evidence="6 7">
    <name type="scientific">Tetrahymena thermophila (strain SB210)</name>
    <dbReference type="NCBI Taxonomy" id="312017"/>
    <lineage>
        <taxon>Eukaryota</taxon>
        <taxon>Sar</taxon>
        <taxon>Alveolata</taxon>
        <taxon>Ciliophora</taxon>
        <taxon>Intramacronucleata</taxon>
        <taxon>Oligohymenophorea</taxon>
        <taxon>Hymenostomatida</taxon>
        <taxon>Tetrahymenina</taxon>
        <taxon>Tetrahymenidae</taxon>
        <taxon>Tetrahymena</taxon>
    </lineage>
</organism>
<dbReference type="Pfam" id="PF00743">
    <property type="entry name" value="FMO-like"/>
    <property type="match status" value="2"/>
</dbReference>
<dbReference type="SUPFAM" id="SSF51905">
    <property type="entry name" value="FAD/NAD(P)-binding domain"/>
    <property type="match status" value="1"/>
</dbReference>
<dbReference type="PIRSF" id="PIRSF000332">
    <property type="entry name" value="FMO"/>
    <property type="match status" value="1"/>
</dbReference>
<dbReference type="GeneID" id="7845780"/>
<dbReference type="InterPro" id="IPR050346">
    <property type="entry name" value="FMO-like"/>
</dbReference>
<evidence type="ECO:0000256" key="2">
    <source>
        <dbReference type="ARBA" id="ARBA00022630"/>
    </source>
</evidence>
<dbReference type="Gene3D" id="3.50.50.60">
    <property type="entry name" value="FAD/NAD(P)-binding domain"/>
    <property type="match status" value="2"/>
</dbReference>
<evidence type="ECO:0000313" key="6">
    <source>
        <dbReference type="EMBL" id="EAR93054.2"/>
    </source>
</evidence>
<evidence type="ECO:0000256" key="4">
    <source>
        <dbReference type="ARBA" id="ARBA00022857"/>
    </source>
</evidence>
<evidence type="ECO:0000256" key="1">
    <source>
        <dbReference type="ARBA" id="ARBA00009183"/>
    </source>
</evidence>
<evidence type="ECO:0000256" key="5">
    <source>
        <dbReference type="ARBA" id="ARBA00023002"/>
    </source>
</evidence>
<dbReference type="KEGG" id="tet:TTHERM_00448990"/>
<name>Q239B6_TETTS</name>
<dbReference type="HOGENOM" id="CLU_529478_0_0_1"/>
<dbReference type="Proteomes" id="UP000009168">
    <property type="component" value="Unassembled WGS sequence"/>
</dbReference>
<keyword evidence="6" id="KW-0503">Monooxygenase</keyword>
<dbReference type="PANTHER" id="PTHR23023">
    <property type="entry name" value="DIMETHYLANILINE MONOOXYGENASE"/>
    <property type="match status" value="1"/>
</dbReference>
<dbReference type="InParanoid" id="Q239B6"/>
<keyword evidence="7" id="KW-1185">Reference proteome</keyword>
<dbReference type="OrthoDB" id="413515at2759"/>
<dbReference type="InterPro" id="IPR000960">
    <property type="entry name" value="Flavin_mOase"/>
</dbReference>
<accession>Q239B6</accession>
<dbReference type="RefSeq" id="XP_001013299.2">
    <property type="nucleotide sequence ID" value="XM_001013299.2"/>
</dbReference>
<evidence type="ECO:0000256" key="3">
    <source>
        <dbReference type="ARBA" id="ARBA00022827"/>
    </source>
</evidence>
<dbReference type="EMBL" id="GG662738">
    <property type="protein sequence ID" value="EAR93054.2"/>
    <property type="molecule type" value="Genomic_DNA"/>
</dbReference>
<proteinExistence type="inferred from homology"/>
<dbReference type="STRING" id="312017.Q239B6"/>